<gene>
    <name evidence="2" type="primary">BnaA09g12740D</name>
    <name evidence="2" type="ORF">GSBRNA2T00086394001</name>
</gene>
<evidence type="ECO:0000313" key="2">
    <source>
        <dbReference type="EMBL" id="CDY46920.1"/>
    </source>
</evidence>
<dbReference type="EMBL" id="LK032690">
    <property type="protein sequence ID" value="CDY46920.1"/>
    <property type="molecule type" value="Genomic_DNA"/>
</dbReference>
<sequence>MNSNSKNSASGDLLSKKPNGKDAVSSASSTKPSVPPTKSSAAPVKPSAAPVKPSAAPTKLSVLPMNSSAASMKPSAAPMNPSVALMPHTVAPMESTGQSGVSGYTSTKKRNGKAVFGSDVSSDKNDGVVMFRNVTFGPQESELRFRLIHFWEARNAITKTLIGLEMLLID</sequence>
<protein>
    <submittedName>
        <fullName evidence="2">BnaA09g12740D protein</fullName>
    </submittedName>
</protein>
<proteinExistence type="predicted"/>
<feature type="compositionally biased region" description="Polar residues" evidence="1">
    <location>
        <begin position="95"/>
        <end position="106"/>
    </location>
</feature>
<name>A0A078I7M1_BRANA</name>
<dbReference type="Proteomes" id="UP000028999">
    <property type="component" value="Unassembled WGS sequence"/>
</dbReference>
<feature type="region of interest" description="Disordered" evidence="1">
    <location>
        <begin position="89"/>
        <end position="119"/>
    </location>
</feature>
<evidence type="ECO:0000256" key="1">
    <source>
        <dbReference type="SAM" id="MobiDB-lite"/>
    </source>
</evidence>
<reference evidence="2 3" key="1">
    <citation type="journal article" date="2014" name="Science">
        <title>Plant genetics. Early allopolyploid evolution in the post-Neolithic Brassica napus oilseed genome.</title>
        <authorList>
            <person name="Chalhoub B."/>
            <person name="Denoeud F."/>
            <person name="Liu S."/>
            <person name="Parkin I.A."/>
            <person name="Tang H."/>
            <person name="Wang X."/>
            <person name="Chiquet J."/>
            <person name="Belcram H."/>
            <person name="Tong C."/>
            <person name="Samans B."/>
            <person name="Correa M."/>
            <person name="Da Silva C."/>
            <person name="Just J."/>
            <person name="Falentin C."/>
            <person name="Koh C.S."/>
            <person name="Le Clainche I."/>
            <person name="Bernard M."/>
            <person name="Bento P."/>
            <person name="Noel B."/>
            <person name="Labadie K."/>
            <person name="Alberti A."/>
            <person name="Charles M."/>
            <person name="Arnaud D."/>
            <person name="Guo H."/>
            <person name="Daviaud C."/>
            <person name="Alamery S."/>
            <person name="Jabbari K."/>
            <person name="Zhao M."/>
            <person name="Edger P.P."/>
            <person name="Chelaifa H."/>
            <person name="Tack D."/>
            <person name="Lassalle G."/>
            <person name="Mestiri I."/>
            <person name="Schnel N."/>
            <person name="Le Paslier M.C."/>
            <person name="Fan G."/>
            <person name="Renault V."/>
            <person name="Bayer P.E."/>
            <person name="Golicz A.A."/>
            <person name="Manoli S."/>
            <person name="Lee T.H."/>
            <person name="Thi V.H."/>
            <person name="Chalabi S."/>
            <person name="Hu Q."/>
            <person name="Fan C."/>
            <person name="Tollenaere R."/>
            <person name="Lu Y."/>
            <person name="Battail C."/>
            <person name="Shen J."/>
            <person name="Sidebottom C.H."/>
            <person name="Wang X."/>
            <person name="Canaguier A."/>
            <person name="Chauveau A."/>
            <person name="Berard A."/>
            <person name="Deniot G."/>
            <person name="Guan M."/>
            <person name="Liu Z."/>
            <person name="Sun F."/>
            <person name="Lim Y.P."/>
            <person name="Lyons E."/>
            <person name="Town C.D."/>
            <person name="Bancroft I."/>
            <person name="Wang X."/>
            <person name="Meng J."/>
            <person name="Ma J."/>
            <person name="Pires J.C."/>
            <person name="King G.J."/>
            <person name="Brunel D."/>
            <person name="Delourme R."/>
            <person name="Renard M."/>
            <person name="Aury J.M."/>
            <person name="Adams K.L."/>
            <person name="Batley J."/>
            <person name="Snowdon R.J."/>
            <person name="Tost J."/>
            <person name="Edwards D."/>
            <person name="Zhou Y."/>
            <person name="Hua W."/>
            <person name="Sharpe A.G."/>
            <person name="Paterson A.H."/>
            <person name="Guan C."/>
            <person name="Wincker P."/>
        </authorList>
    </citation>
    <scope>NUCLEOTIDE SEQUENCE [LARGE SCALE GENOMIC DNA]</scope>
    <source>
        <strain evidence="3">cv. Darmor-bzh</strain>
    </source>
</reference>
<dbReference type="AlphaFoldDB" id="A0A078I7M1"/>
<feature type="compositionally biased region" description="Polar residues" evidence="1">
    <location>
        <begin position="1"/>
        <end position="10"/>
    </location>
</feature>
<evidence type="ECO:0000313" key="3">
    <source>
        <dbReference type="Proteomes" id="UP000028999"/>
    </source>
</evidence>
<feature type="region of interest" description="Disordered" evidence="1">
    <location>
        <begin position="1"/>
        <end position="60"/>
    </location>
</feature>
<accession>A0A078I7M1</accession>
<organism evidence="2 3">
    <name type="scientific">Brassica napus</name>
    <name type="common">Rape</name>
    <dbReference type="NCBI Taxonomy" id="3708"/>
    <lineage>
        <taxon>Eukaryota</taxon>
        <taxon>Viridiplantae</taxon>
        <taxon>Streptophyta</taxon>
        <taxon>Embryophyta</taxon>
        <taxon>Tracheophyta</taxon>
        <taxon>Spermatophyta</taxon>
        <taxon>Magnoliopsida</taxon>
        <taxon>eudicotyledons</taxon>
        <taxon>Gunneridae</taxon>
        <taxon>Pentapetalae</taxon>
        <taxon>rosids</taxon>
        <taxon>malvids</taxon>
        <taxon>Brassicales</taxon>
        <taxon>Brassicaceae</taxon>
        <taxon>Brassiceae</taxon>
        <taxon>Brassica</taxon>
    </lineage>
</organism>
<keyword evidence="3" id="KW-1185">Reference proteome</keyword>
<dbReference type="PaxDb" id="3708-A0A078I7M1"/>
<feature type="compositionally biased region" description="Low complexity" evidence="1">
    <location>
        <begin position="23"/>
        <end position="60"/>
    </location>
</feature>
<dbReference type="Gramene" id="CDY46920">
    <property type="protein sequence ID" value="CDY46920"/>
    <property type="gene ID" value="GSBRNA2T00086394001"/>
</dbReference>